<evidence type="ECO:0000256" key="1">
    <source>
        <dbReference type="SAM" id="MobiDB-lite"/>
    </source>
</evidence>
<organism evidence="2 3">
    <name type="scientific">Rhynchophorus ferrugineus</name>
    <name type="common">Red palm weevil</name>
    <name type="synonym">Curculio ferrugineus</name>
    <dbReference type="NCBI Taxonomy" id="354439"/>
    <lineage>
        <taxon>Eukaryota</taxon>
        <taxon>Metazoa</taxon>
        <taxon>Ecdysozoa</taxon>
        <taxon>Arthropoda</taxon>
        <taxon>Hexapoda</taxon>
        <taxon>Insecta</taxon>
        <taxon>Pterygota</taxon>
        <taxon>Neoptera</taxon>
        <taxon>Endopterygota</taxon>
        <taxon>Coleoptera</taxon>
        <taxon>Polyphaga</taxon>
        <taxon>Cucujiformia</taxon>
        <taxon>Curculionidae</taxon>
        <taxon>Dryophthorinae</taxon>
        <taxon>Rhynchophorus</taxon>
    </lineage>
</organism>
<name>A0A834IB87_RHYFE</name>
<feature type="region of interest" description="Disordered" evidence="1">
    <location>
        <begin position="27"/>
        <end position="107"/>
    </location>
</feature>
<proteinExistence type="predicted"/>
<evidence type="ECO:0000313" key="3">
    <source>
        <dbReference type="Proteomes" id="UP000625711"/>
    </source>
</evidence>
<evidence type="ECO:0000313" key="2">
    <source>
        <dbReference type="EMBL" id="KAF7277850.1"/>
    </source>
</evidence>
<keyword evidence="3" id="KW-1185">Reference proteome</keyword>
<feature type="compositionally biased region" description="Basic and acidic residues" evidence="1">
    <location>
        <begin position="69"/>
        <end position="83"/>
    </location>
</feature>
<gene>
    <name evidence="2" type="ORF">GWI33_009105</name>
</gene>
<dbReference type="AlphaFoldDB" id="A0A834IB87"/>
<comment type="caution">
    <text evidence="2">The sequence shown here is derived from an EMBL/GenBank/DDBJ whole genome shotgun (WGS) entry which is preliminary data.</text>
</comment>
<sequence length="107" mass="11690">MNIAEGINSWHRHKNRVLLKIIIGINPKEAGTRPEAPRAVNAVSSRRHISEETSSRSEPGPGLGRRSRRTEQENADPVHEYAKEALVGSAVARGHRGRGDEGPTSPI</sequence>
<protein>
    <submittedName>
        <fullName evidence="2">Uncharacterized protein</fullName>
    </submittedName>
</protein>
<dbReference type="Proteomes" id="UP000625711">
    <property type="component" value="Unassembled WGS sequence"/>
</dbReference>
<dbReference type="EMBL" id="JAACXV010000412">
    <property type="protein sequence ID" value="KAF7277850.1"/>
    <property type="molecule type" value="Genomic_DNA"/>
</dbReference>
<reference evidence="2" key="1">
    <citation type="submission" date="2020-08" db="EMBL/GenBank/DDBJ databases">
        <title>Genome sequencing and assembly of the red palm weevil Rhynchophorus ferrugineus.</title>
        <authorList>
            <person name="Dias G.B."/>
            <person name="Bergman C.M."/>
            <person name="Manee M."/>
        </authorList>
    </citation>
    <scope>NUCLEOTIDE SEQUENCE</scope>
    <source>
        <strain evidence="2">AA-2017</strain>
        <tissue evidence="2">Whole larva</tissue>
    </source>
</reference>
<accession>A0A834IB87</accession>